<accession>A0ABW4J9W6</accession>
<evidence type="ECO:0000256" key="5">
    <source>
        <dbReference type="ARBA" id="ARBA00022600"/>
    </source>
</evidence>
<dbReference type="InterPro" id="IPR014756">
    <property type="entry name" value="Ig_E-set"/>
</dbReference>
<dbReference type="InterPro" id="IPR017853">
    <property type="entry name" value="GH"/>
</dbReference>
<evidence type="ECO:0000256" key="10">
    <source>
        <dbReference type="HAMAP-Rule" id="MF_00685"/>
    </source>
</evidence>
<comment type="pathway">
    <text evidence="3 10">Glycan biosynthesis; glycogen biosynthesis.</text>
</comment>
<comment type="subunit">
    <text evidence="10">Monomer.</text>
</comment>
<dbReference type="Pfam" id="PF02806">
    <property type="entry name" value="Alpha-amylase_C"/>
    <property type="match status" value="1"/>
</dbReference>
<feature type="active site" description="Proton donor" evidence="10">
    <location>
        <position position="355"/>
    </location>
</feature>
<dbReference type="Pfam" id="PF02922">
    <property type="entry name" value="CBM_48"/>
    <property type="match status" value="1"/>
</dbReference>
<comment type="caution">
    <text evidence="12">The sequence shown here is derived from an EMBL/GenBank/DDBJ whole genome shotgun (WGS) entry which is preliminary data.</text>
</comment>
<dbReference type="SUPFAM" id="SSF51445">
    <property type="entry name" value="(Trans)glycosidases"/>
    <property type="match status" value="1"/>
</dbReference>
<evidence type="ECO:0000256" key="6">
    <source>
        <dbReference type="ARBA" id="ARBA00022676"/>
    </source>
</evidence>
<keyword evidence="7 10" id="KW-0808">Transferase</keyword>
<evidence type="ECO:0000259" key="11">
    <source>
        <dbReference type="SMART" id="SM00642"/>
    </source>
</evidence>
<dbReference type="HAMAP" id="MF_00685">
    <property type="entry name" value="GlgB"/>
    <property type="match status" value="1"/>
</dbReference>
<comment type="function">
    <text evidence="2 10">Catalyzes the formation of the alpha-1,6-glucosidic linkages in glycogen by scission of a 1,4-alpha-linked oligosaccharide from growing alpha-1,4-glucan chains and the subsequent attachment of the oligosaccharide to the alpha-1,6 position.</text>
</comment>
<dbReference type="NCBIfam" id="NF003811">
    <property type="entry name" value="PRK05402.1"/>
    <property type="match status" value="1"/>
</dbReference>
<dbReference type="CDD" id="cd11322">
    <property type="entry name" value="AmyAc_Glg_BE"/>
    <property type="match status" value="1"/>
</dbReference>
<dbReference type="Proteomes" id="UP001597267">
    <property type="component" value="Unassembled WGS sequence"/>
</dbReference>
<keyword evidence="6 10" id="KW-0328">Glycosyltransferase</keyword>
<dbReference type="InterPro" id="IPR006047">
    <property type="entry name" value="GH13_cat_dom"/>
</dbReference>
<dbReference type="SMART" id="SM00642">
    <property type="entry name" value="Aamy"/>
    <property type="match status" value="1"/>
</dbReference>
<dbReference type="InterPro" id="IPR013780">
    <property type="entry name" value="Glyco_hydro_b"/>
</dbReference>
<dbReference type="SUPFAM" id="SSF51011">
    <property type="entry name" value="Glycosyl hydrolase domain"/>
    <property type="match status" value="1"/>
</dbReference>
<dbReference type="PANTHER" id="PTHR43651:SF3">
    <property type="entry name" value="1,4-ALPHA-GLUCAN-BRANCHING ENZYME"/>
    <property type="match status" value="1"/>
</dbReference>
<dbReference type="PANTHER" id="PTHR43651">
    <property type="entry name" value="1,4-ALPHA-GLUCAN-BRANCHING ENZYME"/>
    <property type="match status" value="1"/>
</dbReference>
<comment type="catalytic activity">
    <reaction evidence="1 10">
        <text>Transfers a segment of a (1-&gt;4)-alpha-D-glucan chain to a primary hydroxy group in a similar glucan chain.</text>
        <dbReference type="EC" id="2.4.1.18"/>
    </reaction>
</comment>
<dbReference type="InterPro" id="IPR006407">
    <property type="entry name" value="GlgB"/>
</dbReference>
<keyword evidence="13" id="KW-1185">Reference proteome</keyword>
<dbReference type="InterPro" id="IPR037439">
    <property type="entry name" value="Branching_enzy"/>
</dbReference>
<keyword evidence="9 10" id="KW-0119">Carbohydrate metabolism</keyword>
<dbReference type="NCBIfam" id="TIGR01515">
    <property type="entry name" value="branching_enzym"/>
    <property type="match status" value="1"/>
</dbReference>
<dbReference type="InterPro" id="IPR044143">
    <property type="entry name" value="GlgB_N_E_set_prok"/>
</dbReference>
<feature type="domain" description="Glycosyl hydrolase family 13 catalytic" evidence="11">
    <location>
        <begin position="146"/>
        <end position="505"/>
    </location>
</feature>
<evidence type="ECO:0000256" key="4">
    <source>
        <dbReference type="ARBA" id="ARBA00009000"/>
    </source>
</evidence>
<protein>
    <recommendedName>
        <fullName evidence="10">1,4-alpha-glucan branching enzyme GlgB</fullName>
        <ecNumber evidence="10">2.4.1.18</ecNumber>
    </recommendedName>
    <alternativeName>
        <fullName evidence="10">1,4-alpha-D-glucan:1,4-alpha-D-glucan 6-glucosyl-transferase</fullName>
    </alternativeName>
    <alternativeName>
        <fullName evidence="10">Alpha-(1-&gt;4)-glucan branching enzyme</fullName>
    </alternativeName>
    <alternativeName>
        <fullName evidence="10">Glycogen branching enzyme</fullName>
        <shortName evidence="10">BE</shortName>
    </alternativeName>
</protein>
<evidence type="ECO:0000256" key="2">
    <source>
        <dbReference type="ARBA" id="ARBA00002953"/>
    </source>
</evidence>
<dbReference type="Gene3D" id="2.60.40.1180">
    <property type="entry name" value="Golgi alpha-mannosidase II"/>
    <property type="match status" value="1"/>
</dbReference>
<dbReference type="SUPFAM" id="SSF81296">
    <property type="entry name" value="E set domains"/>
    <property type="match status" value="1"/>
</dbReference>
<organism evidence="12 13">
    <name type="scientific">Agrilactobacillus yilanensis</name>
    <dbReference type="NCBI Taxonomy" id="2485997"/>
    <lineage>
        <taxon>Bacteria</taxon>
        <taxon>Bacillati</taxon>
        <taxon>Bacillota</taxon>
        <taxon>Bacilli</taxon>
        <taxon>Lactobacillales</taxon>
        <taxon>Lactobacillaceae</taxon>
        <taxon>Agrilactobacillus</taxon>
    </lineage>
</organism>
<dbReference type="InterPro" id="IPR006048">
    <property type="entry name" value="A-amylase/branching_C"/>
</dbReference>
<keyword evidence="8 10" id="KW-0320">Glycogen biosynthesis</keyword>
<evidence type="ECO:0000256" key="7">
    <source>
        <dbReference type="ARBA" id="ARBA00022679"/>
    </source>
</evidence>
<name>A0ABW4J9W6_9LACO</name>
<dbReference type="CDD" id="cd02855">
    <property type="entry name" value="E_set_GBE_prok_N"/>
    <property type="match status" value="1"/>
</dbReference>
<dbReference type="Gene3D" id="2.60.40.10">
    <property type="entry name" value="Immunoglobulins"/>
    <property type="match status" value="1"/>
</dbReference>
<evidence type="ECO:0000256" key="3">
    <source>
        <dbReference type="ARBA" id="ARBA00004964"/>
    </source>
</evidence>
<sequence length="627" mass="72775">MNNVEFRRRAYLFNTGNYFESYDFLGCHQATDGYRFTVWAPNAQKVYLVGDFNDWQQDMPMTLIEDTGIWTLTTTVPKAGEMYKFGILARDGTYQLKIDPYAFGFERKPGNSGIVAGLPDYQWQDKAWLSRRQKEPPYDRPINIYEVHLGSWRRDEANHYLTYTQITAQLVPYLKKMGYSHVELMPLMEHLLDASWGYQLMGYFAPTSRFGTLPEFLAMIDAFHEAGIGVIMDWVPGHFIRNMDALALYDGTPTFEYSDNFRADNVRWGSWNFDLGKSQVQSFLISSAMFWLDFCHLDGLRVDAVSNMLYLDYDAGKEGVTNKYGDNGNIEGQAFIRKLNQTVFKYHPDILMIAEESSSFPSVTGPVDQGGLGFNYKWDMGWMHDTLEFFEMDPLFRQDHLNLLTFSFLYMYDEQFILPFSHDEVVHGKKSLMHKMPGDRYNQFANLRTMMTYMLGHPGKKLLFMGSEWGQFLEWRFAIPLEWVDLDDEMNQKMQIFTQRLNQIYHDEPALWELDHETAGILITNADDPQSSTLGFIRRAKTPEDFIIFAFNLVPVEKKDFRIPVPFAGTYEELLNTEMLEFGGTWTGSQKTFKTTGTPYKSEPDSIEVILPAMSCLVIKPKHLKRD</sequence>
<evidence type="ECO:0000256" key="9">
    <source>
        <dbReference type="ARBA" id="ARBA00023277"/>
    </source>
</evidence>
<comment type="similarity">
    <text evidence="4 10">Belongs to the glycosyl hydrolase 13 family. GlgB subfamily.</text>
</comment>
<dbReference type="Gene3D" id="3.20.20.80">
    <property type="entry name" value="Glycosidases"/>
    <property type="match status" value="1"/>
</dbReference>
<dbReference type="InterPro" id="IPR013783">
    <property type="entry name" value="Ig-like_fold"/>
</dbReference>
<keyword evidence="5 10" id="KW-0321">Glycogen metabolism</keyword>
<evidence type="ECO:0000256" key="1">
    <source>
        <dbReference type="ARBA" id="ARBA00000826"/>
    </source>
</evidence>
<dbReference type="Pfam" id="PF00128">
    <property type="entry name" value="Alpha-amylase"/>
    <property type="match status" value="2"/>
</dbReference>
<dbReference type="RefSeq" id="WP_376923117.1">
    <property type="nucleotide sequence ID" value="NZ_JBHTOP010000026.1"/>
</dbReference>
<reference evidence="13" key="1">
    <citation type="journal article" date="2019" name="Int. J. Syst. Evol. Microbiol.">
        <title>The Global Catalogue of Microorganisms (GCM) 10K type strain sequencing project: providing services to taxonomists for standard genome sequencing and annotation.</title>
        <authorList>
            <consortium name="The Broad Institute Genomics Platform"/>
            <consortium name="The Broad Institute Genome Sequencing Center for Infectious Disease"/>
            <person name="Wu L."/>
            <person name="Ma J."/>
        </authorList>
    </citation>
    <scope>NUCLEOTIDE SEQUENCE [LARGE SCALE GENOMIC DNA]</scope>
    <source>
        <strain evidence="13">CCM 8896</strain>
    </source>
</reference>
<dbReference type="InterPro" id="IPR004193">
    <property type="entry name" value="Glyco_hydro_13_N"/>
</dbReference>
<evidence type="ECO:0000313" key="13">
    <source>
        <dbReference type="Proteomes" id="UP001597267"/>
    </source>
</evidence>
<feature type="active site" description="Nucleophile" evidence="10">
    <location>
        <position position="303"/>
    </location>
</feature>
<proteinExistence type="inferred from homology"/>
<dbReference type="EMBL" id="JBHTOP010000026">
    <property type="protein sequence ID" value="MFD1672438.1"/>
    <property type="molecule type" value="Genomic_DNA"/>
</dbReference>
<evidence type="ECO:0000313" key="12">
    <source>
        <dbReference type="EMBL" id="MFD1672438.1"/>
    </source>
</evidence>
<dbReference type="NCBIfam" id="NF008967">
    <property type="entry name" value="PRK12313.1"/>
    <property type="match status" value="1"/>
</dbReference>
<dbReference type="PIRSF" id="PIRSF000463">
    <property type="entry name" value="GlgB"/>
    <property type="match status" value="1"/>
</dbReference>
<evidence type="ECO:0000256" key="8">
    <source>
        <dbReference type="ARBA" id="ARBA00023056"/>
    </source>
</evidence>
<gene>
    <name evidence="10 12" type="primary">glgB</name>
    <name evidence="12" type="ORF">ACFQ5M_10035</name>
</gene>
<dbReference type="EC" id="2.4.1.18" evidence="10"/>